<feature type="transmembrane region" description="Helical" evidence="7">
    <location>
        <begin position="509"/>
        <end position="529"/>
    </location>
</feature>
<protein>
    <recommendedName>
        <fullName evidence="7">Transmembrane 9 superfamily member</fullName>
    </recommendedName>
</protein>
<evidence type="ECO:0000256" key="5">
    <source>
        <dbReference type="ARBA" id="ARBA00022989"/>
    </source>
</evidence>
<feature type="transmembrane region" description="Helical" evidence="7">
    <location>
        <begin position="446"/>
        <end position="473"/>
    </location>
</feature>
<organism evidence="8">
    <name type="scientific">Eucampia antarctica</name>
    <dbReference type="NCBI Taxonomy" id="49252"/>
    <lineage>
        <taxon>Eukaryota</taxon>
        <taxon>Sar</taxon>
        <taxon>Stramenopiles</taxon>
        <taxon>Ochrophyta</taxon>
        <taxon>Bacillariophyta</taxon>
        <taxon>Mediophyceae</taxon>
        <taxon>Biddulphiophycidae</taxon>
        <taxon>Hemiaulales</taxon>
        <taxon>Hemiaulaceae</taxon>
        <taxon>Eucampia</taxon>
    </lineage>
</organism>
<dbReference type="EMBL" id="HBHI01028947">
    <property type="protein sequence ID" value="CAD9699277.1"/>
    <property type="molecule type" value="Transcribed_RNA"/>
</dbReference>
<dbReference type="PANTHER" id="PTHR10766:SF41">
    <property type="entry name" value="TRANSMEMBRANE 9 SUPERFAMILY MEMBER 3"/>
    <property type="match status" value="1"/>
</dbReference>
<evidence type="ECO:0000313" key="8">
    <source>
        <dbReference type="EMBL" id="CAD9699277.1"/>
    </source>
</evidence>
<evidence type="ECO:0000256" key="7">
    <source>
        <dbReference type="RuleBase" id="RU363079"/>
    </source>
</evidence>
<evidence type="ECO:0000256" key="4">
    <source>
        <dbReference type="ARBA" id="ARBA00022729"/>
    </source>
</evidence>
<feature type="transmembrane region" description="Helical" evidence="7">
    <location>
        <begin position="541"/>
        <end position="567"/>
    </location>
</feature>
<feature type="transmembrane region" description="Helical" evidence="7">
    <location>
        <begin position="371"/>
        <end position="394"/>
    </location>
</feature>
<feature type="transmembrane region" description="Helical" evidence="7">
    <location>
        <begin position="579"/>
        <end position="599"/>
    </location>
</feature>
<dbReference type="InterPro" id="IPR004240">
    <property type="entry name" value="EMP70"/>
</dbReference>
<evidence type="ECO:0000256" key="3">
    <source>
        <dbReference type="ARBA" id="ARBA00022692"/>
    </source>
</evidence>
<feature type="transmembrane region" description="Helical" evidence="7">
    <location>
        <begin position="611"/>
        <end position="634"/>
    </location>
</feature>
<gene>
    <name evidence="8" type="ORF">EANT1437_LOCUS14835</name>
</gene>
<dbReference type="GO" id="GO:0016020">
    <property type="term" value="C:membrane"/>
    <property type="evidence" value="ECO:0007669"/>
    <property type="project" value="UniProtKB-SubCell"/>
</dbReference>
<dbReference type="Pfam" id="PF02990">
    <property type="entry name" value="EMP70"/>
    <property type="match status" value="1"/>
</dbReference>
<keyword evidence="4 7" id="KW-0732">Signal</keyword>
<sequence length="649" mass="74219">MRMINANLFGSVGVGLWLLNIASRFELVKCDMYDHMYSIGDKVELWVNKVGPYANPQEAYDYYALPFCAPETDHHPSKSKDSIFNMLKTTHSLGEIIGGHTLRHSGHDLLFASSDESNILIEKCTTEHPLTIEEALQFGIAAQQSWFYQMYLDDLPIWGMVGEMLPEGAELENWEESTKDKNLAIVPYVYSERDLIISYNENRIVKVDLVSIPKSLKQVKVGETYTFKTYIQWLPTKEDFHSRFERYLDHTFFKHQIHWFSIFNSFMMILFLMGLVALILLRTLRKDFARYAVTDEDVDDLDEENTLLDKHSKESGWKQVHGDVFRSPSNLVLFSAVLGTGWQLISLTLGVILFALAGPLHGEVHEERGEILYAVLICYSLSSVIAGYASGSYYKDYQATISRKHTSSDNQWQLTMISTVMLLPTVVVSILSFLNCIAWWKVTVNYIPFFAILKLSALWILVSVPLCIVGTLLGRHAKVSDKNTFPCRVNAIPRPIPEDVPWFGVPEKIIPLAGLLSFGSIFIELYYVLTSFWNYKVYSVYGFLLGVYIILVLVVSLSTTIVVYFTLNAENYNWQWTALWSGASTSMFVFLYGLYFFLFRTNMFGFMQTCFYFGYTILMSLFLGTICGTIGYVASSRFVRLIFANVKLD</sequence>
<feature type="transmembrane region" description="Helical" evidence="7">
    <location>
        <begin position="414"/>
        <end position="440"/>
    </location>
</feature>
<evidence type="ECO:0000256" key="1">
    <source>
        <dbReference type="ARBA" id="ARBA00004141"/>
    </source>
</evidence>
<feature type="chain" id="PRO_5031605042" description="Transmembrane 9 superfamily member" evidence="7">
    <location>
        <begin position="31"/>
        <end position="649"/>
    </location>
</feature>
<comment type="subcellular location">
    <subcellularLocation>
        <location evidence="1">Membrane</location>
        <topology evidence="1">Multi-pass membrane protein</topology>
    </subcellularLocation>
</comment>
<dbReference type="PANTHER" id="PTHR10766">
    <property type="entry name" value="TRANSMEMBRANE 9 SUPERFAMILY PROTEIN"/>
    <property type="match status" value="1"/>
</dbReference>
<name>A0A7S2SH80_9STRA</name>
<accession>A0A7S2SH80</accession>
<evidence type="ECO:0000256" key="6">
    <source>
        <dbReference type="ARBA" id="ARBA00023136"/>
    </source>
</evidence>
<reference evidence="8" key="1">
    <citation type="submission" date="2021-01" db="EMBL/GenBank/DDBJ databases">
        <authorList>
            <person name="Corre E."/>
            <person name="Pelletier E."/>
            <person name="Niang G."/>
            <person name="Scheremetjew M."/>
            <person name="Finn R."/>
            <person name="Kale V."/>
            <person name="Holt S."/>
            <person name="Cochrane G."/>
            <person name="Meng A."/>
            <person name="Brown T."/>
            <person name="Cohen L."/>
        </authorList>
    </citation>
    <scope>NUCLEOTIDE SEQUENCE</scope>
    <source>
        <strain evidence="8">CCMP1452</strain>
    </source>
</reference>
<feature type="transmembrane region" description="Helical" evidence="7">
    <location>
        <begin position="331"/>
        <end position="356"/>
    </location>
</feature>
<keyword evidence="3 7" id="KW-0812">Transmembrane</keyword>
<comment type="similarity">
    <text evidence="2 7">Belongs to the nonaspanin (TM9SF) (TC 9.A.2) family.</text>
</comment>
<evidence type="ECO:0000256" key="2">
    <source>
        <dbReference type="ARBA" id="ARBA00005227"/>
    </source>
</evidence>
<keyword evidence="5 7" id="KW-1133">Transmembrane helix</keyword>
<keyword evidence="6 7" id="KW-0472">Membrane</keyword>
<proteinExistence type="inferred from homology"/>
<feature type="transmembrane region" description="Helical" evidence="7">
    <location>
        <begin position="259"/>
        <end position="281"/>
    </location>
</feature>
<dbReference type="GO" id="GO:0072657">
    <property type="term" value="P:protein localization to membrane"/>
    <property type="evidence" value="ECO:0007669"/>
    <property type="project" value="TreeGrafter"/>
</dbReference>
<dbReference type="AlphaFoldDB" id="A0A7S2SH80"/>
<feature type="signal peptide" evidence="7">
    <location>
        <begin position="1"/>
        <end position="30"/>
    </location>
</feature>